<feature type="compositionally biased region" description="Polar residues" evidence="3">
    <location>
        <begin position="766"/>
        <end position="798"/>
    </location>
</feature>
<dbReference type="GO" id="GO:0016020">
    <property type="term" value="C:membrane"/>
    <property type="evidence" value="ECO:0007669"/>
    <property type="project" value="TreeGrafter"/>
</dbReference>
<dbReference type="GO" id="GO:0005874">
    <property type="term" value="C:microtubule"/>
    <property type="evidence" value="ECO:0007669"/>
    <property type="project" value="TreeGrafter"/>
</dbReference>
<dbReference type="InterPro" id="IPR030381">
    <property type="entry name" value="G_DYNAMIN_dom"/>
</dbReference>
<dbReference type="GO" id="GO:0008017">
    <property type="term" value="F:microtubule binding"/>
    <property type="evidence" value="ECO:0007669"/>
    <property type="project" value="TreeGrafter"/>
</dbReference>
<dbReference type="GO" id="GO:0006897">
    <property type="term" value="P:endocytosis"/>
    <property type="evidence" value="ECO:0007669"/>
    <property type="project" value="TreeGrafter"/>
</dbReference>
<dbReference type="InterPro" id="IPR022812">
    <property type="entry name" value="Dynamin"/>
</dbReference>
<evidence type="ECO:0008006" key="8">
    <source>
        <dbReference type="Google" id="ProtNLM"/>
    </source>
</evidence>
<keyword evidence="1" id="KW-0547">Nucleotide-binding</keyword>
<feature type="compositionally biased region" description="Basic and acidic residues" evidence="3">
    <location>
        <begin position="705"/>
        <end position="715"/>
    </location>
</feature>
<organism evidence="6 7">
    <name type="scientific">Aspergillus sydowii CBS 593.65</name>
    <dbReference type="NCBI Taxonomy" id="1036612"/>
    <lineage>
        <taxon>Eukaryota</taxon>
        <taxon>Fungi</taxon>
        <taxon>Dikarya</taxon>
        <taxon>Ascomycota</taxon>
        <taxon>Pezizomycotina</taxon>
        <taxon>Eurotiomycetes</taxon>
        <taxon>Eurotiomycetidae</taxon>
        <taxon>Eurotiales</taxon>
        <taxon>Aspergillaceae</taxon>
        <taxon>Aspergillus</taxon>
        <taxon>Aspergillus subgen. Nidulantes</taxon>
    </lineage>
</organism>
<dbReference type="GO" id="GO:0005525">
    <property type="term" value="F:GTP binding"/>
    <property type="evidence" value="ECO:0007669"/>
    <property type="project" value="InterPro"/>
</dbReference>
<dbReference type="InterPro" id="IPR045063">
    <property type="entry name" value="Dynamin_N"/>
</dbReference>
<evidence type="ECO:0000259" key="5">
    <source>
        <dbReference type="PROSITE" id="PS51718"/>
    </source>
</evidence>
<dbReference type="InterPro" id="IPR001401">
    <property type="entry name" value="Dynamin_GTPase"/>
</dbReference>
<dbReference type="InterPro" id="IPR020850">
    <property type="entry name" value="GED_dom"/>
</dbReference>
<feature type="compositionally biased region" description="Polar residues" evidence="3">
    <location>
        <begin position="827"/>
        <end position="846"/>
    </location>
</feature>
<dbReference type="OrthoDB" id="415706at2759"/>
<protein>
    <recommendedName>
        <fullName evidence="8">GED domain-containing protein</fullName>
    </recommendedName>
</protein>
<dbReference type="GO" id="GO:0003924">
    <property type="term" value="F:GTPase activity"/>
    <property type="evidence" value="ECO:0007669"/>
    <property type="project" value="InterPro"/>
</dbReference>
<dbReference type="GO" id="GO:0000266">
    <property type="term" value="P:mitochondrial fission"/>
    <property type="evidence" value="ECO:0007669"/>
    <property type="project" value="TreeGrafter"/>
</dbReference>
<evidence type="ECO:0000256" key="1">
    <source>
        <dbReference type="ARBA" id="ARBA00022741"/>
    </source>
</evidence>
<dbReference type="GeneID" id="63765680"/>
<sequence>MKFTDNTVLRQLCGDHGKLLDAINDARSLLGVAEPSEPQMLIVCGTSSSGKSSVLQAISRIKFPSTNGINRCTQFVTEVRLRRSSSASTKASIVPGPSCTDETEQERLQGYLDDALPSGYTFPDMDAVARQQMGLMGPDRFDDVSDHVLKFDVSGPDLPQLTLVDLPGLDLGTTEKDDEKSVEKAKELVEWYMASSRSIILLVVSAEHDNDIKELLDMARQFDSNGERTLGIITHPDSLDPGSEREASFLQILRNERMYLSLGWHALRNHFPEESSMADDTRDEQEREFFDQGSWANLLPDSVGAESLRRRLSGILFGYHQRCLPVLVKGLQKRISNRQATLSKLGNPRSTIQSQRAYLLDIANGFERITNQAVDEMYMDIFFNSVGKASIRRTIRQLNDFFAEAMATRGAKRWISDGTAPTPVPSAVNPYLQGWSPQCIPRAAVEAEACEIVRNYGAEAAGNVNRTVAGILFRVQAQPWEKLARAHLLKAWESVRHFAFVALQHLADGCTSVALARSVLEPALEKIKQDVLKKLTELSLQTKRYVPLPMSKAEKAQVEKARKARLLQSLESKLISENGNNLLYYIAAVKSTFIQMDAARDEFAAAEIVDHMQLHYDTAVTTFVNNVNTLAVENCLLSPLRGIFTGQIVNNMDDSQIHELAAEPPKVTDERTRLSKEVDEFRAAIRALDVFRPLELSFETLSMHTESDAPSRKESPVSQKTPTSSQANPISNLTDSETVVSDSPSGSLTPKPERPRKRVRPVEAISETNELQFSGIKSTSTRASENYATTQNGLASDTSDPRRHSTHSQASSVVRTRAAEPAWAAETTKNSAKPATRTTGSVSVSKQARLAFPSRIGQPGTKRAEKRTLATAARGDSSGSGIPVPTSFSVKPRGSLSDSRWSK</sequence>
<gene>
    <name evidence="6" type="ORF">ASPSYDRAFT_58929</name>
</gene>
<evidence type="ECO:0000313" key="7">
    <source>
        <dbReference type="Proteomes" id="UP000184356"/>
    </source>
</evidence>
<keyword evidence="7" id="KW-1185">Reference proteome</keyword>
<dbReference type="Gene3D" id="3.40.50.300">
    <property type="entry name" value="P-loop containing nucleotide triphosphate hydrolases"/>
    <property type="match status" value="1"/>
</dbReference>
<dbReference type="EMBL" id="KV878588">
    <property type="protein sequence ID" value="OJJ57380.1"/>
    <property type="molecule type" value="Genomic_DNA"/>
</dbReference>
<keyword evidence="2" id="KW-0342">GTP-binding</keyword>
<dbReference type="AlphaFoldDB" id="A0A1L9TD72"/>
<proteinExistence type="predicted"/>
<dbReference type="GO" id="GO:0048312">
    <property type="term" value="P:intracellular distribution of mitochondria"/>
    <property type="evidence" value="ECO:0007669"/>
    <property type="project" value="TreeGrafter"/>
</dbReference>
<dbReference type="VEuPathDB" id="FungiDB:ASPSYDRAFT_58929"/>
<evidence type="ECO:0000313" key="6">
    <source>
        <dbReference type="EMBL" id="OJJ57380.1"/>
    </source>
</evidence>
<dbReference type="Pfam" id="PF00350">
    <property type="entry name" value="Dynamin_N"/>
    <property type="match status" value="1"/>
</dbReference>
<dbReference type="PANTHER" id="PTHR11566:SF149">
    <property type="entry name" value="GTPASE, PUTATIVE (AFU_ORTHOLOGUE AFUA_6G11890)-RELATED"/>
    <property type="match status" value="1"/>
</dbReference>
<dbReference type="PANTHER" id="PTHR11566">
    <property type="entry name" value="DYNAMIN"/>
    <property type="match status" value="1"/>
</dbReference>
<name>A0A1L9TD72_9EURO</name>
<reference evidence="7" key="1">
    <citation type="journal article" date="2017" name="Genome Biol.">
        <title>Comparative genomics reveals high biological diversity and specific adaptations in the industrially and medically important fungal genus Aspergillus.</title>
        <authorList>
            <person name="de Vries R.P."/>
            <person name="Riley R."/>
            <person name="Wiebenga A."/>
            <person name="Aguilar-Osorio G."/>
            <person name="Amillis S."/>
            <person name="Uchima C.A."/>
            <person name="Anderluh G."/>
            <person name="Asadollahi M."/>
            <person name="Askin M."/>
            <person name="Barry K."/>
            <person name="Battaglia E."/>
            <person name="Bayram O."/>
            <person name="Benocci T."/>
            <person name="Braus-Stromeyer S.A."/>
            <person name="Caldana C."/>
            <person name="Canovas D."/>
            <person name="Cerqueira G.C."/>
            <person name="Chen F."/>
            <person name="Chen W."/>
            <person name="Choi C."/>
            <person name="Clum A."/>
            <person name="Dos Santos R.A."/>
            <person name="Damasio A.R."/>
            <person name="Diallinas G."/>
            <person name="Emri T."/>
            <person name="Fekete E."/>
            <person name="Flipphi M."/>
            <person name="Freyberg S."/>
            <person name="Gallo A."/>
            <person name="Gournas C."/>
            <person name="Habgood R."/>
            <person name="Hainaut M."/>
            <person name="Harispe M.L."/>
            <person name="Henrissat B."/>
            <person name="Hilden K.S."/>
            <person name="Hope R."/>
            <person name="Hossain A."/>
            <person name="Karabika E."/>
            <person name="Karaffa L."/>
            <person name="Karanyi Z."/>
            <person name="Krasevec N."/>
            <person name="Kuo A."/>
            <person name="Kusch H."/>
            <person name="LaButti K."/>
            <person name="Lagendijk E.L."/>
            <person name="Lapidus A."/>
            <person name="Levasseur A."/>
            <person name="Lindquist E."/>
            <person name="Lipzen A."/>
            <person name="Logrieco A.F."/>
            <person name="MacCabe A."/>
            <person name="Maekelae M.R."/>
            <person name="Malavazi I."/>
            <person name="Melin P."/>
            <person name="Meyer V."/>
            <person name="Mielnichuk N."/>
            <person name="Miskei M."/>
            <person name="Molnar A.P."/>
            <person name="Mule G."/>
            <person name="Ngan C.Y."/>
            <person name="Orejas M."/>
            <person name="Orosz E."/>
            <person name="Ouedraogo J.P."/>
            <person name="Overkamp K.M."/>
            <person name="Park H.-S."/>
            <person name="Perrone G."/>
            <person name="Piumi F."/>
            <person name="Punt P.J."/>
            <person name="Ram A.F."/>
            <person name="Ramon A."/>
            <person name="Rauscher S."/>
            <person name="Record E."/>
            <person name="Riano-Pachon D.M."/>
            <person name="Robert V."/>
            <person name="Roehrig J."/>
            <person name="Ruller R."/>
            <person name="Salamov A."/>
            <person name="Salih N.S."/>
            <person name="Samson R.A."/>
            <person name="Sandor E."/>
            <person name="Sanguinetti M."/>
            <person name="Schuetze T."/>
            <person name="Sepcic K."/>
            <person name="Shelest E."/>
            <person name="Sherlock G."/>
            <person name="Sophianopoulou V."/>
            <person name="Squina F.M."/>
            <person name="Sun H."/>
            <person name="Susca A."/>
            <person name="Todd R.B."/>
            <person name="Tsang A."/>
            <person name="Unkles S.E."/>
            <person name="van de Wiele N."/>
            <person name="van Rossen-Uffink D."/>
            <person name="Oliveira J.V."/>
            <person name="Vesth T.C."/>
            <person name="Visser J."/>
            <person name="Yu J.-H."/>
            <person name="Zhou M."/>
            <person name="Andersen M.R."/>
            <person name="Archer D.B."/>
            <person name="Baker S.E."/>
            <person name="Benoit I."/>
            <person name="Brakhage A.A."/>
            <person name="Braus G.H."/>
            <person name="Fischer R."/>
            <person name="Frisvad J.C."/>
            <person name="Goldman G.H."/>
            <person name="Houbraken J."/>
            <person name="Oakley B."/>
            <person name="Pocsi I."/>
            <person name="Scazzocchio C."/>
            <person name="Seiboth B."/>
            <person name="vanKuyk P.A."/>
            <person name="Wortman J."/>
            <person name="Dyer P.S."/>
            <person name="Grigoriev I.V."/>
        </authorList>
    </citation>
    <scope>NUCLEOTIDE SEQUENCE [LARGE SCALE GENOMIC DNA]</scope>
    <source>
        <strain evidence="7">CBS 593.65</strain>
    </source>
</reference>
<dbReference type="PROSITE" id="PS51718">
    <property type="entry name" value="G_DYNAMIN_2"/>
    <property type="match status" value="1"/>
</dbReference>
<dbReference type="InterPro" id="IPR000375">
    <property type="entry name" value="Dynamin_stalk"/>
</dbReference>
<evidence type="ECO:0000259" key="4">
    <source>
        <dbReference type="PROSITE" id="PS51388"/>
    </source>
</evidence>
<dbReference type="GO" id="GO:0005739">
    <property type="term" value="C:mitochondrion"/>
    <property type="evidence" value="ECO:0007669"/>
    <property type="project" value="TreeGrafter"/>
</dbReference>
<dbReference type="Proteomes" id="UP000184356">
    <property type="component" value="Unassembled WGS sequence"/>
</dbReference>
<dbReference type="STRING" id="1036612.A0A1L9TD72"/>
<dbReference type="CDD" id="cd08771">
    <property type="entry name" value="DLP_1"/>
    <property type="match status" value="1"/>
</dbReference>
<dbReference type="InterPro" id="IPR027417">
    <property type="entry name" value="P-loop_NTPase"/>
</dbReference>
<feature type="domain" description="Dynamin-type G" evidence="5">
    <location>
        <begin position="35"/>
        <end position="325"/>
    </location>
</feature>
<dbReference type="Pfam" id="PF01031">
    <property type="entry name" value="Dynamin_M"/>
    <property type="match status" value="1"/>
</dbReference>
<accession>A0A1L9TD72</accession>
<feature type="region of interest" description="Disordered" evidence="3">
    <location>
        <begin position="703"/>
        <end position="903"/>
    </location>
</feature>
<dbReference type="GO" id="GO:0016559">
    <property type="term" value="P:peroxisome fission"/>
    <property type="evidence" value="ECO:0007669"/>
    <property type="project" value="TreeGrafter"/>
</dbReference>
<dbReference type="SUPFAM" id="SSF52540">
    <property type="entry name" value="P-loop containing nucleoside triphosphate hydrolases"/>
    <property type="match status" value="1"/>
</dbReference>
<dbReference type="PRINTS" id="PR00195">
    <property type="entry name" value="DYNAMIN"/>
</dbReference>
<evidence type="ECO:0000256" key="2">
    <source>
        <dbReference type="ARBA" id="ARBA00023134"/>
    </source>
</evidence>
<feature type="domain" description="GED" evidence="4">
    <location>
        <begin position="605"/>
        <end position="696"/>
    </location>
</feature>
<evidence type="ECO:0000256" key="3">
    <source>
        <dbReference type="SAM" id="MobiDB-lite"/>
    </source>
</evidence>
<dbReference type="SMART" id="SM00053">
    <property type="entry name" value="DYNc"/>
    <property type="match status" value="1"/>
</dbReference>
<dbReference type="RefSeq" id="XP_040701186.1">
    <property type="nucleotide sequence ID" value="XM_040849607.1"/>
</dbReference>
<feature type="compositionally biased region" description="Polar residues" evidence="3">
    <location>
        <begin position="716"/>
        <end position="748"/>
    </location>
</feature>
<dbReference type="PROSITE" id="PS51388">
    <property type="entry name" value="GED"/>
    <property type="match status" value="1"/>
</dbReference>